<dbReference type="EnsemblPlants" id="AVESA.00010b.r2.2AG0224070.1">
    <property type="protein sequence ID" value="AVESA.00010b.r2.2AG0224070.1.CDS"/>
    <property type="gene ID" value="AVESA.00010b.r2.2AG0224070"/>
</dbReference>
<reference evidence="1" key="2">
    <citation type="submission" date="2025-09" db="UniProtKB">
        <authorList>
            <consortium name="EnsemblPlants"/>
        </authorList>
    </citation>
    <scope>IDENTIFICATION</scope>
</reference>
<reference evidence="1" key="1">
    <citation type="submission" date="2021-05" db="EMBL/GenBank/DDBJ databases">
        <authorList>
            <person name="Scholz U."/>
            <person name="Mascher M."/>
            <person name="Fiebig A."/>
        </authorList>
    </citation>
    <scope>NUCLEOTIDE SEQUENCE [LARGE SCALE GENOMIC DNA]</scope>
</reference>
<evidence type="ECO:0000313" key="2">
    <source>
        <dbReference type="Proteomes" id="UP001732700"/>
    </source>
</evidence>
<accession>A0ACD5UAT5</accession>
<dbReference type="Proteomes" id="UP001732700">
    <property type="component" value="Chromosome 2A"/>
</dbReference>
<sequence>MAILISSIASKAFSLYTPEVSRHRPRNTVLPASAHRRQFFTSPSMKSWGINGSIPPTRGATQIPSAIPGPEKLLRGNLPMPHWITLVVGAVFVAIPIYRKIRALEGKVEKTAEVAIEVIDTVAEAAEKVAGEVSEAFPDNENIREAASRIKTIADVIEEDAEKAEALIHKVDEIVKEVDSVVDPIISKLGTAEPRDQREITEGVDANDVSKKRN</sequence>
<keyword evidence="2" id="KW-1185">Reference proteome</keyword>
<protein>
    <submittedName>
        <fullName evidence="1">Uncharacterized protein</fullName>
    </submittedName>
</protein>
<organism evidence="1 2">
    <name type="scientific">Avena sativa</name>
    <name type="common">Oat</name>
    <dbReference type="NCBI Taxonomy" id="4498"/>
    <lineage>
        <taxon>Eukaryota</taxon>
        <taxon>Viridiplantae</taxon>
        <taxon>Streptophyta</taxon>
        <taxon>Embryophyta</taxon>
        <taxon>Tracheophyta</taxon>
        <taxon>Spermatophyta</taxon>
        <taxon>Magnoliopsida</taxon>
        <taxon>Liliopsida</taxon>
        <taxon>Poales</taxon>
        <taxon>Poaceae</taxon>
        <taxon>BOP clade</taxon>
        <taxon>Pooideae</taxon>
        <taxon>Poodae</taxon>
        <taxon>Poeae</taxon>
        <taxon>Poeae Chloroplast Group 1 (Aveneae type)</taxon>
        <taxon>Aveninae</taxon>
        <taxon>Avena</taxon>
    </lineage>
</organism>
<proteinExistence type="predicted"/>
<evidence type="ECO:0000313" key="1">
    <source>
        <dbReference type="EnsemblPlants" id="AVESA.00010b.r2.2AG0224070.1.CDS"/>
    </source>
</evidence>
<name>A0ACD5UAT5_AVESA</name>